<dbReference type="InterPro" id="IPR036162">
    <property type="entry name" value="Resolvase-like_N_sf"/>
</dbReference>
<dbReference type="Proteomes" id="UP001596337">
    <property type="component" value="Unassembled WGS sequence"/>
</dbReference>
<keyword evidence="2" id="KW-1185">Reference proteome</keyword>
<gene>
    <name evidence="1" type="ORF">ACFQGD_08580</name>
</gene>
<reference evidence="2" key="1">
    <citation type="journal article" date="2019" name="Int. J. Syst. Evol. Microbiol.">
        <title>The Global Catalogue of Microorganisms (GCM) 10K type strain sequencing project: providing services to taxonomists for standard genome sequencing and annotation.</title>
        <authorList>
            <consortium name="The Broad Institute Genomics Platform"/>
            <consortium name="The Broad Institute Genome Sequencing Center for Infectious Disease"/>
            <person name="Wu L."/>
            <person name="Ma J."/>
        </authorList>
    </citation>
    <scope>NUCLEOTIDE SEQUENCE [LARGE SCALE GENOMIC DNA]</scope>
    <source>
        <strain evidence="2">KCTC 32255</strain>
    </source>
</reference>
<evidence type="ECO:0000313" key="2">
    <source>
        <dbReference type="Proteomes" id="UP001596337"/>
    </source>
</evidence>
<dbReference type="EMBL" id="JBHSXX010000001">
    <property type="protein sequence ID" value="MFC6867203.1"/>
    <property type="molecule type" value="Genomic_DNA"/>
</dbReference>
<evidence type="ECO:0000313" key="1">
    <source>
        <dbReference type="EMBL" id="MFC6867203.1"/>
    </source>
</evidence>
<sequence>MTGATAEPSDNTCEGVFPAALPATSTAAEPKLRVVTYRRVASDAPATAASLEAQRAACQRLIEQFGLHLVDVFIEPEYSATETSAR</sequence>
<dbReference type="RefSeq" id="WP_345394831.1">
    <property type="nucleotide sequence ID" value="NZ_BAABLA010000022.1"/>
</dbReference>
<evidence type="ECO:0008006" key="3">
    <source>
        <dbReference type="Google" id="ProtNLM"/>
    </source>
</evidence>
<proteinExistence type="predicted"/>
<protein>
    <recommendedName>
        <fullName evidence="3">Resolvase, N terminal domain</fullName>
    </recommendedName>
</protein>
<comment type="caution">
    <text evidence="1">The sequence shown here is derived from an EMBL/GenBank/DDBJ whole genome shotgun (WGS) entry which is preliminary data.</text>
</comment>
<accession>A0ABW2BXB2</accession>
<dbReference type="Gene3D" id="3.40.50.1390">
    <property type="entry name" value="Resolvase, N-terminal catalytic domain"/>
    <property type="match status" value="1"/>
</dbReference>
<name>A0ABW2BXB2_9PSEU</name>
<organism evidence="1 2">
    <name type="scientific">Haloechinothrix salitolerans</name>
    <dbReference type="NCBI Taxonomy" id="926830"/>
    <lineage>
        <taxon>Bacteria</taxon>
        <taxon>Bacillati</taxon>
        <taxon>Actinomycetota</taxon>
        <taxon>Actinomycetes</taxon>
        <taxon>Pseudonocardiales</taxon>
        <taxon>Pseudonocardiaceae</taxon>
        <taxon>Haloechinothrix</taxon>
    </lineage>
</organism>